<name>A0A0L7LGY6_OPEBR</name>
<sequence length="101" mass="10925">MVLLFLFSKVAIFKVASFFFFLAFFQKLFALGGVLLTYMMKNQAQATAPAAGAQPISMYGLPSDYNTVGYSYGPPDHEPVQSVGPSIADLGGAYNWLSGKQ</sequence>
<evidence type="ECO:0000313" key="2">
    <source>
        <dbReference type="EMBL" id="KOB74697.1"/>
    </source>
</evidence>
<comment type="caution">
    <text evidence="2">The sequence shown here is derived from an EMBL/GenBank/DDBJ whole genome shotgun (WGS) entry which is preliminary data.</text>
</comment>
<keyword evidence="1" id="KW-0472">Membrane</keyword>
<proteinExistence type="predicted"/>
<keyword evidence="1" id="KW-0812">Transmembrane</keyword>
<keyword evidence="1" id="KW-1133">Transmembrane helix</keyword>
<gene>
    <name evidence="2" type="ORF">OBRU01_08518</name>
</gene>
<protein>
    <submittedName>
        <fullName evidence="2">ABC transporter permease</fullName>
    </submittedName>
</protein>
<dbReference type="Proteomes" id="UP000037510">
    <property type="component" value="Unassembled WGS sequence"/>
</dbReference>
<reference evidence="2 3" key="1">
    <citation type="journal article" date="2015" name="Genome Biol. Evol.">
        <title>The genome of winter moth (Operophtera brumata) provides a genomic perspective on sexual dimorphism and phenology.</title>
        <authorList>
            <person name="Derks M.F."/>
            <person name="Smit S."/>
            <person name="Salis L."/>
            <person name="Schijlen E."/>
            <person name="Bossers A."/>
            <person name="Mateman C."/>
            <person name="Pijl A.S."/>
            <person name="de Ridder D."/>
            <person name="Groenen M.A."/>
            <person name="Visser M.E."/>
            <person name="Megens H.J."/>
        </authorList>
    </citation>
    <scope>NUCLEOTIDE SEQUENCE [LARGE SCALE GENOMIC DNA]</scope>
    <source>
        <strain evidence="2">WM2013NL</strain>
        <tissue evidence="2">Head and thorax</tissue>
    </source>
</reference>
<dbReference type="AlphaFoldDB" id="A0A0L7LGY6"/>
<feature type="transmembrane region" description="Helical" evidence="1">
    <location>
        <begin position="12"/>
        <end position="36"/>
    </location>
</feature>
<keyword evidence="3" id="KW-1185">Reference proteome</keyword>
<evidence type="ECO:0000313" key="3">
    <source>
        <dbReference type="Proteomes" id="UP000037510"/>
    </source>
</evidence>
<organism evidence="2 3">
    <name type="scientific">Operophtera brumata</name>
    <name type="common">Winter moth</name>
    <name type="synonym">Phalaena brumata</name>
    <dbReference type="NCBI Taxonomy" id="104452"/>
    <lineage>
        <taxon>Eukaryota</taxon>
        <taxon>Metazoa</taxon>
        <taxon>Ecdysozoa</taxon>
        <taxon>Arthropoda</taxon>
        <taxon>Hexapoda</taxon>
        <taxon>Insecta</taxon>
        <taxon>Pterygota</taxon>
        <taxon>Neoptera</taxon>
        <taxon>Endopterygota</taxon>
        <taxon>Lepidoptera</taxon>
        <taxon>Glossata</taxon>
        <taxon>Ditrysia</taxon>
        <taxon>Geometroidea</taxon>
        <taxon>Geometridae</taxon>
        <taxon>Larentiinae</taxon>
        <taxon>Operophtera</taxon>
    </lineage>
</organism>
<accession>A0A0L7LGY6</accession>
<dbReference type="EMBL" id="JTDY01001162">
    <property type="protein sequence ID" value="KOB74697.1"/>
    <property type="molecule type" value="Genomic_DNA"/>
</dbReference>
<evidence type="ECO:0000256" key="1">
    <source>
        <dbReference type="SAM" id="Phobius"/>
    </source>
</evidence>